<protein>
    <submittedName>
        <fullName evidence="1">Unannotated protein</fullName>
    </submittedName>
</protein>
<dbReference type="AlphaFoldDB" id="A0A6J7G930"/>
<evidence type="ECO:0000313" key="1">
    <source>
        <dbReference type="EMBL" id="CAB4904872.1"/>
    </source>
</evidence>
<name>A0A6J7G930_9ZZZZ</name>
<sequence length="90" mass="9892">MANTLPDDNSRFRCAHCGNLTRFTVVRSSRVQEFWHLDMAGVPAVEEREVLSEEVEKIQCRWCNASDAVEIVARPEFGGPASEGPGDGGV</sequence>
<organism evidence="1">
    <name type="scientific">freshwater metagenome</name>
    <dbReference type="NCBI Taxonomy" id="449393"/>
    <lineage>
        <taxon>unclassified sequences</taxon>
        <taxon>metagenomes</taxon>
        <taxon>ecological metagenomes</taxon>
    </lineage>
</organism>
<proteinExistence type="predicted"/>
<reference evidence="1" key="1">
    <citation type="submission" date="2020-05" db="EMBL/GenBank/DDBJ databases">
        <authorList>
            <person name="Chiriac C."/>
            <person name="Salcher M."/>
            <person name="Ghai R."/>
            <person name="Kavagutti S V."/>
        </authorList>
    </citation>
    <scope>NUCLEOTIDE SEQUENCE</scope>
</reference>
<gene>
    <name evidence="1" type="ORF">UFOPK3495_01187</name>
</gene>
<accession>A0A6J7G930</accession>
<dbReference type="EMBL" id="CAFBMC010000069">
    <property type="protein sequence ID" value="CAB4904872.1"/>
    <property type="molecule type" value="Genomic_DNA"/>
</dbReference>